<reference evidence="1" key="1">
    <citation type="journal article" date="2014" name="Genome Biol.">
        <title>Transcriptome and methylome profiling reveals relics of genome dominance in the mesopolyploid Brassica oleracea.</title>
        <authorList>
            <person name="Parkin I.A."/>
            <person name="Koh C."/>
            <person name="Tang H."/>
            <person name="Robinson S.J."/>
            <person name="Kagale S."/>
            <person name="Clarke W.E."/>
            <person name="Town C.D."/>
            <person name="Nixon J."/>
            <person name="Krishnakumar V."/>
            <person name="Bidwell S.L."/>
            <person name="Denoeud F."/>
            <person name="Belcram H."/>
            <person name="Links M.G."/>
            <person name="Just J."/>
            <person name="Clarke C."/>
            <person name="Bender T."/>
            <person name="Huebert T."/>
            <person name="Mason A.S."/>
            <person name="Pires J.C."/>
            <person name="Barker G."/>
            <person name="Moore J."/>
            <person name="Walley P.G."/>
            <person name="Manoli S."/>
            <person name="Batley J."/>
            <person name="Edwards D."/>
            <person name="Nelson M.N."/>
            <person name="Wang X."/>
            <person name="Paterson A.H."/>
            <person name="King G."/>
            <person name="Bancroft I."/>
            <person name="Chalhoub B."/>
            <person name="Sharpe A.G."/>
        </authorList>
    </citation>
    <scope>NUCLEOTIDE SEQUENCE [LARGE SCALE GENOMIC DNA]</scope>
    <source>
        <strain evidence="1">cv. TO1000</strain>
    </source>
</reference>
<reference evidence="1" key="2">
    <citation type="submission" date="2015-06" db="UniProtKB">
        <authorList>
            <consortium name="EnsemblPlants"/>
        </authorList>
    </citation>
    <scope>IDENTIFICATION</scope>
</reference>
<organism evidence="1 2">
    <name type="scientific">Brassica oleracea var. oleracea</name>
    <dbReference type="NCBI Taxonomy" id="109376"/>
    <lineage>
        <taxon>Eukaryota</taxon>
        <taxon>Viridiplantae</taxon>
        <taxon>Streptophyta</taxon>
        <taxon>Embryophyta</taxon>
        <taxon>Tracheophyta</taxon>
        <taxon>Spermatophyta</taxon>
        <taxon>Magnoliopsida</taxon>
        <taxon>eudicotyledons</taxon>
        <taxon>Gunneridae</taxon>
        <taxon>Pentapetalae</taxon>
        <taxon>rosids</taxon>
        <taxon>malvids</taxon>
        <taxon>Brassicales</taxon>
        <taxon>Brassicaceae</taxon>
        <taxon>Brassiceae</taxon>
        <taxon>Brassica</taxon>
    </lineage>
</organism>
<dbReference type="HOGENOM" id="CLU_2349696_0_0_1"/>
<dbReference type="Proteomes" id="UP000032141">
    <property type="component" value="Unassembled WGS sequence"/>
</dbReference>
<evidence type="ECO:0000313" key="1">
    <source>
        <dbReference type="EnsemblPlants" id="Bo01024s010.1"/>
    </source>
</evidence>
<evidence type="ECO:0000313" key="2">
    <source>
        <dbReference type="Proteomes" id="UP000032141"/>
    </source>
</evidence>
<keyword evidence="2" id="KW-1185">Reference proteome</keyword>
<proteinExistence type="predicted"/>
<name>A0A0D2ZT15_BRAOL</name>
<accession>A0A0D2ZT15</accession>
<dbReference type="AlphaFoldDB" id="A0A0D2ZT15"/>
<dbReference type="Gramene" id="Bo01024s010.1">
    <property type="protein sequence ID" value="Bo01024s010.1"/>
    <property type="gene ID" value="Bo01024s010"/>
</dbReference>
<dbReference type="EnsemblPlants" id="Bo01024s010.1">
    <property type="protein sequence ID" value="Bo01024s010.1"/>
    <property type="gene ID" value="Bo01024s010"/>
</dbReference>
<protein>
    <submittedName>
        <fullName evidence="1">Uncharacterized protein</fullName>
    </submittedName>
</protein>
<sequence>MDLVLQVLRTREQQQVDLSKQKELIIQFSGHSGFKRKRKLKWQINSQLKVLSKSAGSRASLHLSLQKQDIKKDIYIQTNSTCLIKLKRKQELKKSIP</sequence>